<reference evidence="4" key="1">
    <citation type="submission" date="2023-10" db="EMBL/GenBank/DDBJ databases">
        <authorList>
            <person name="Chen Y."/>
            <person name="Shah S."/>
            <person name="Dougan E. K."/>
            <person name="Thang M."/>
            <person name="Chan C."/>
        </authorList>
    </citation>
    <scope>NUCLEOTIDE SEQUENCE [LARGE SCALE GENOMIC DNA]</scope>
</reference>
<gene>
    <name evidence="4" type="ORF">PCOR1329_LOCUS11943</name>
</gene>
<feature type="coiled-coil region" evidence="1">
    <location>
        <begin position="13"/>
        <end position="47"/>
    </location>
</feature>
<keyword evidence="5" id="KW-1185">Reference proteome</keyword>
<comment type="caution">
    <text evidence="4">The sequence shown here is derived from an EMBL/GenBank/DDBJ whole genome shotgun (WGS) entry which is preliminary data.</text>
</comment>
<feature type="region of interest" description="Disordered" evidence="2">
    <location>
        <begin position="919"/>
        <end position="938"/>
    </location>
</feature>
<feature type="compositionally biased region" description="Polar residues" evidence="2">
    <location>
        <begin position="196"/>
        <end position="205"/>
    </location>
</feature>
<feature type="compositionally biased region" description="Basic and acidic residues" evidence="2">
    <location>
        <begin position="734"/>
        <end position="746"/>
    </location>
</feature>
<keyword evidence="3" id="KW-1133">Transmembrane helix</keyword>
<feature type="compositionally biased region" description="Basic and acidic residues" evidence="2">
    <location>
        <begin position="110"/>
        <end position="119"/>
    </location>
</feature>
<evidence type="ECO:0000313" key="5">
    <source>
        <dbReference type="Proteomes" id="UP001189429"/>
    </source>
</evidence>
<dbReference type="Proteomes" id="UP001189429">
    <property type="component" value="Unassembled WGS sequence"/>
</dbReference>
<feature type="coiled-coil region" evidence="1">
    <location>
        <begin position="357"/>
        <end position="406"/>
    </location>
</feature>
<dbReference type="EMBL" id="CAUYUJ010003459">
    <property type="protein sequence ID" value="CAK0805439.1"/>
    <property type="molecule type" value="Genomic_DNA"/>
</dbReference>
<feature type="region of interest" description="Disordered" evidence="2">
    <location>
        <begin position="108"/>
        <end position="205"/>
    </location>
</feature>
<name>A0ABN9QJZ2_9DINO</name>
<protein>
    <recommendedName>
        <fullName evidence="6">Reverse transcriptase domain-containing protein</fullName>
    </recommendedName>
</protein>
<organism evidence="4 5">
    <name type="scientific">Prorocentrum cordatum</name>
    <dbReference type="NCBI Taxonomy" id="2364126"/>
    <lineage>
        <taxon>Eukaryota</taxon>
        <taxon>Sar</taxon>
        <taxon>Alveolata</taxon>
        <taxon>Dinophyceae</taxon>
        <taxon>Prorocentrales</taxon>
        <taxon>Prorocentraceae</taxon>
        <taxon>Prorocentrum</taxon>
    </lineage>
</organism>
<feature type="region of interest" description="Disordered" evidence="2">
    <location>
        <begin position="723"/>
        <end position="747"/>
    </location>
</feature>
<feature type="region of interest" description="Disordered" evidence="2">
    <location>
        <begin position="48"/>
        <end position="89"/>
    </location>
</feature>
<feature type="transmembrane region" description="Helical" evidence="3">
    <location>
        <begin position="819"/>
        <end position="837"/>
    </location>
</feature>
<sequence length="1829" mass="197713">MPRPFALLLARQQAACEELRDAHEAEVRDLRTEVARLKDELADARCQVTRRSSAASCSPAGRRSSRGSPTKAQRFSVAADPKELPQPAPVLVQPTADQSQQVAGAILPEPPKRSSKLGEDGASTVPLPDGCRPAKLGEDGASTVPLPDGCRPRSAGGEDGAPTARLPDGFRSSRRGEDGASLSPHPEASRRRSRLSVDSQAVSVRQGSSMTCPPFLWMTMTMTTMIGAHLSTSTRAQRTAKAATPVARELLAWLPAQRALLALLCSAVVAILSVLLARHLQAPIVTLPSLQCSSPNMMMTISGMSQQTQLLNNSENYDRSWNLWLDLPLQIMATVRPHIDAIHRGLQSKIDSLGSHVNTLSIDVEKHTADIADLRKQMEELRGELMVAKRTEKEHFKETLKEAAREVRDMLFTLKAESDETAIIVARSARHSAPGVDGIPYAAWNASDCCVDVLCNTLDWVLSGGSLFDAASVTLQAFLPKGSEDEDEASGGCTRTADKIRVLGLRNTDIKIMTSVVNRSLRKVVEEVVPCSQRGFVVGRNFGYNVIELDGIGRLAAAHPRSDMYDPLLISFDYGQAFPSLSQEYLLILMKKLGLPRPLMWFLSWLYLAIQGLKLKPMKCKIVPLKGEFTESLHFHTLSLVERLVPAWHAFEVASHVLYLGLLLGPAVTVDMQWLAPLQKLKLRARMHSGYHSWTCRCSHGALLVRGVMFPDDVVMDSLAVSEHPDGLPQQDKIAAEGKGDGKSEPLVDTGQVDLEAEGAEKWGALGGSRLVMGVPLLAAIADPRKWTAGFAIASLIATVTAGDATLPLTRAAAAAQSFAVIATLIVLLLLRVVAIVDQALKGLLHTCLLKSNSVWLRRMTSRPPFPSKKLIVGNALLAATLSKALLTHGVLLAFGAWRRISAATVAGGNDSLYINANKSPKQVRKDPKSPPSWPGPPTAAAQLGIDINAATASFRRRLPWEVDLHGSQELKTTTWNARGPRCWSHKRRRMKFDQLKRMLSSRHIAATPEAHGGRLTLEALLDQTYIHLDLFHSGFETSNVRRTSRAEPVWRNLFGTGMLEIESPLPTRYSRATESLSTIDRRQSSRTGVTLIMLSWFYGWLRDKVPGADLRSTPSYIFRERSFKIILQNCIDCANLDQMEINSKLMRLAELMRADHRTARRSTGSVDLARRSPGISQRGMVYITEHEQFRNYTYDADQRRFHQMNLNVAQAGAQTAEREPVAMAQHIRDYWEPIFAGATSRNSGGPRSNASETEHFALEPCGGPLQASGQRRAACWKDARSVAQLYSILFVTVPGRMHHQTGAETGSERTLVGVAAPPASPRREGCGDQQGAFALVLCDSLLTGHQSCGIKAHRLEDGGASMRACLCIASGGALIMPGGGQCRESAIGLAIRALDGGEAAAHGQCGVDPVVRIVALRADMSTARCRGDRERFPLVVQDRAKSRLISDTETPWTICDLEDVVQQRPGRRRLPELEACPLRHPRGIYGERGDTLHFRRDIAVPAGDELLKAVRRTALARYGAGLAPGASILLVLAAGWNVDGSAFHRVDRRGHAWRKAELVATAELCALNGHRLSALLEKMRELARRAAAMGVRAAEQRLIYAGAQLEERASAAWRARFAGCGDVSIALGLASMPDGTPLTLEHHGLQKGSVVNIVRHAAPASPSGAPPPAAAAAAAAGRPSGAAAAPARAEPCAAAPAAGGGSTAGQAPPGSGLAEGLMACSDLELLMLLRPVMRQRPALLAALLADDPQLPDTAVAAPRTARAAAPFGLGSAVTVWSNSANRWFPGEVVAVAESSHDRIPQGSVEVSFELGRKWVAPTDLGRFLRPAS</sequence>
<evidence type="ECO:0008006" key="6">
    <source>
        <dbReference type="Google" id="ProtNLM"/>
    </source>
</evidence>
<evidence type="ECO:0000313" key="4">
    <source>
        <dbReference type="EMBL" id="CAK0805439.1"/>
    </source>
</evidence>
<evidence type="ECO:0000256" key="3">
    <source>
        <dbReference type="SAM" id="Phobius"/>
    </source>
</evidence>
<keyword evidence="3" id="KW-0812">Transmembrane</keyword>
<accession>A0ABN9QJZ2</accession>
<keyword evidence="1" id="KW-0175">Coiled coil</keyword>
<proteinExistence type="predicted"/>
<feature type="compositionally biased region" description="Low complexity" evidence="2">
    <location>
        <begin position="50"/>
        <end position="69"/>
    </location>
</feature>
<feature type="transmembrane region" description="Helical" evidence="3">
    <location>
        <begin position="872"/>
        <end position="895"/>
    </location>
</feature>
<keyword evidence="3" id="KW-0472">Membrane</keyword>
<evidence type="ECO:0000256" key="2">
    <source>
        <dbReference type="SAM" id="MobiDB-lite"/>
    </source>
</evidence>
<evidence type="ECO:0000256" key="1">
    <source>
        <dbReference type="SAM" id="Coils"/>
    </source>
</evidence>